<dbReference type="RefSeq" id="WP_345128871.1">
    <property type="nucleotide sequence ID" value="NZ_BAABAT010000011.1"/>
</dbReference>
<dbReference type="PANTHER" id="PTHR30146">
    <property type="entry name" value="LACI-RELATED TRANSCRIPTIONAL REPRESSOR"/>
    <property type="match status" value="1"/>
</dbReference>
<dbReference type="CDD" id="cd06267">
    <property type="entry name" value="PBP1_LacI_sugar_binding-like"/>
    <property type="match status" value="1"/>
</dbReference>
<dbReference type="InterPro" id="IPR000843">
    <property type="entry name" value="HTH_LacI"/>
</dbReference>
<dbReference type="SMART" id="SM00354">
    <property type="entry name" value="HTH_LACI"/>
    <property type="match status" value="1"/>
</dbReference>
<keyword evidence="3" id="KW-0804">Transcription</keyword>
<gene>
    <name evidence="5" type="ORF">GCM10022255_042750</name>
</gene>
<comment type="caution">
    <text evidence="5">The sequence shown here is derived from an EMBL/GenBank/DDBJ whole genome shotgun (WGS) entry which is preliminary data.</text>
</comment>
<dbReference type="InterPro" id="IPR046335">
    <property type="entry name" value="LacI/GalR-like_sensor"/>
</dbReference>
<dbReference type="InterPro" id="IPR028082">
    <property type="entry name" value="Peripla_BP_I"/>
</dbReference>
<dbReference type="CDD" id="cd01392">
    <property type="entry name" value="HTH_LacI"/>
    <property type="match status" value="1"/>
</dbReference>
<organism evidence="5 6">
    <name type="scientific">Dactylosporangium darangshiense</name>
    <dbReference type="NCBI Taxonomy" id="579108"/>
    <lineage>
        <taxon>Bacteria</taxon>
        <taxon>Bacillati</taxon>
        <taxon>Actinomycetota</taxon>
        <taxon>Actinomycetes</taxon>
        <taxon>Micromonosporales</taxon>
        <taxon>Micromonosporaceae</taxon>
        <taxon>Dactylosporangium</taxon>
    </lineage>
</organism>
<evidence type="ECO:0000256" key="1">
    <source>
        <dbReference type="ARBA" id="ARBA00023015"/>
    </source>
</evidence>
<dbReference type="PROSITE" id="PS50932">
    <property type="entry name" value="HTH_LACI_2"/>
    <property type="match status" value="1"/>
</dbReference>
<dbReference type="EMBL" id="BAABAT010000011">
    <property type="protein sequence ID" value="GAA4251177.1"/>
    <property type="molecule type" value="Genomic_DNA"/>
</dbReference>
<evidence type="ECO:0000313" key="6">
    <source>
        <dbReference type="Proteomes" id="UP001500620"/>
    </source>
</evidence>
<evidence type="ECO:0000256" key="2">
    <source>
        <dbReference type="ARBA" id="ARBA00023125"/>
    </source>
</evidence>
<dbReference type="Pfam" id="PF00356">
    <property type="entry name" value="LacI"/>
    <property type="match status" value="1"/>
</dbReference>
<keyword evidence="1" id="KW-0805">Transcription regulation</keyword>
<dbReference type="InterPro" id="IPR010982">
    <property type="entry name" value="Lambda_DNA-bd_dom_sf"/>
</dbReference>
<keyword evidence="6" id="KW-1185">Reference proteome</keyword>
<dbReference type="PANTHER" id="PTHR30146:SF109">
    <property type="entry name" value="HTH-TYPE TRANSCRIPTIONAL REGULATOR GALS"/>
    <property type="match status" value="1"/>
</dbReference>
<reference evidence="6" key="1">
    <citation type="journal article" date="2019" name="Int. J. Syst. Evol. Microbiol.">
        <title>The Global Catalogue of Microorganisms (GCM) 10K type strain sequencing project: providing services to taxonomists for standard genome sequencing and annotation.</title>
        <authorList>
            <consortium name="The Broad Institute Genomics Platform"/>
            <consortium name="The Broad Institute Genome Sequencing Center for Infectious Disease"/>
            <person name="Wu L."/>
            <person name="Ma J."/>
        </authorList>
    </citation>
    <scope>NUCLEOTIDE SEQUENCE [LARGE SCALE GENOMIC DNA]</scope>
    <source>
        <strain evidence="6">JCM 17441</strain>
    </source>
</reference>
<dbReference type="SUPFAM" id="SSF53822">
    <property type="entry name" value="Periplasmic binding protein-like I"/>
    <property type="match status" value="1"/>
</dbReference>
<evidence type="ECO:0000313" key="5">
    <source>
        <dbReference type="EMBL" id="GAA4251177.1"/>
    </source>
</evidence>
<dbReference type="Gene3D" id="3.40.50.2300">
    <property type="match status" value="2"/>
</dbReference>
<accession>A0ABP8DAW9</accession>
<dbReference type="Pfam" id="PF13377">
    <property type="entry name" value="Peripla_BP_3"/>
    <property type="match status" value="1"/>
</dbReference>
<keyword evidence="2 5" id="KW-0238">DNA-binding</keyword>
<protein>
    <submittedName>
        <fullName evidence="5">LacI family DNA-binding transcriptional regulator</fullName>
    </submittedName>
</protein>
<evidence type="ECO:0000259" key="4">
    <source>
        <dbReference type="PROSITE" id="PS50932"/>
    </source>
</evidence>
<proteinExistence type="predicted"/>
<dbReference type="SUPFAM" id="SSF47413">
    <property type="entry name" value="lambda repressor-like DNA-binding domains"/>
    <property type="match status" value="1"/>
</dbReference>
<dbReference type="Gene3D" id="1.10.260.40">
    <property type="entry name" value="lambda repressor-like DNA-binding domains"/>
    <property type="match status" value="1"/>
</dbReference>
<feature type="domain" description="HTH lacI-type" evidence="4">
    <location>
        <begin position="15"/>
        <end position="69"/>
    </location>
</feature>
<dbReference type="Proteomes" id="UP001500620">
    <property type="component" value="Unassembled WGS sequence"/>
</dbReference>
<name>A0ABP8DAW9_9ACTN</name>
<dbReference type="GO" id="GO:0003677">
    <property type="term" value="F:DNA binding"/>
    <property type="evidence" value="ECO:0007669"/>
    <property type="project" value="UniProtKB-KW"/>
</dbReference>
<sequence length="347" mass="37261">MTNQPAGRADATRRPTLAHVAELAGVSLKTASRVLGGEPYVSAAKRERVFAAAQLLGYQRNAAASLLARGQLFDAVGLITSDLANPFYPALAKGLEDELRTGNLLLTVANSNESPEVEWSLARNLADRQTKALIVASAMPDHTVYRELQDRGMPVIFVDRPAQQLDADAVVFDNVGGGRAAAVHLLSAGHRRIAFIGDYDWLPTHRDRLAGMAGALEAAGVTDWRRWLRTGAHDVAAARARAAELLDTQDPPTAFFAGNNRALLGVVEELVHRAPDPLPAVIGFDNVEWARVLGVTVVADDPEEMGRQAGRLALARLADRDRPIETVVLPTTLLSYGSGERRAPVPA</sequence>
<evidence type="ECO:0000256" key="3">
    <source>
        <dbReference type="ARBA" id="ARBA00023163"/>
    </source>
</evidence>